<sequence>MRIFTHLLHICIWKENHLQPYMAILSSHNKKQKDASCQNYTLHTSKEGHFGAYFHLPFGSG</sequence>
<dbReference type="EMBL" id="GGEC01028361">
    <property type="protein sequence ID" value="MBX08845.1"/>
    <property type="molecule type" value="Transcribed_RNA"/>
</dbReference>
<accession>A0A2P2KSY1</accession>
<organism evidence="1">
    <name type="scientific">Rhizophora mucronata</name>
    <name type="common">Asiatic mangrove</name>
    <dbReference type="NCBI Taxonomy" id="61149"/>
    <lineage>
        <taxon>Eukaryota</taxon>
        <taxon>Viridiplantae</taxon>
        <taxon>Streptophyta</taxon>
        <taxon>Embryophyta</taxon>
        <taxon>Tracheophyta</taxon>
        <taxon>Spermatophyta</taxon>
        <taxon>Magnoliopsida</taxon>
        <taxon>eudicotyledons</taxon>
        <taxon>Gunneridae</taxon>
        <taxon>Pentapetalae</taxon>
        <taxon>rosids</taxon>
        <taxon>fabids</taxon>
        <taxon>Malpighiales</taxon>
        <taxon>Rhizophoraceae</taxon>
        <taxon>Rhizophora</taxon>
    </lineage>
</organism>
<evidence type="ECO:0000313" key="1">
    <source>
        <dbReference type="EMBL" id="MBX08845.1"/>
    </source>
</evidence>
<dbReference type="AlphaFoldDB" id="A0A2P2KSY1"/>
<name>A0A2P2KSY1_RHIMU</name>
<reference evidence="1" key="1">
    <citation type="submission" date="2018-02" db="EMBL/GenBank/DDBJ databases">
        <title>Rhizophora mucronata_Transcriptome.</title>
        <authorList>
            <person name="Meera S.P."/>
            <person name="Sreeshan A."/>
            <person name="Augustine A."/>
        </authorList>
    </citation>
    <scope>NUCLEOTIDE SEQUENCE</scope>
    <source>
        <tissue evidence="1">Leaf</tissue>
    </source>
</reference>
<protein>
    <submittedName>
        <fullName evidence="1">Uncharacterized protein LOC103343167</fullName>
    </submittedName>
</protein>
<proteinExistence type="predicted"/>